<name>A3U8F8_CROAH</name>
<dbReference type="Proteomes" id="UP000002297">
    <property type="component" value="Chromosome"/>
</dbReference>
<dbReference type="HOGENOM" id="CLU_142853_0_0_10"/>
<dbReference type="RefSeq" id="WP_013187193.1">
    <property type="nucleotide sequence ID" value="NC_014230.1"/>
</dbReference>
<dbReference type="OrthoDB" id="2599194at2"/>
<dbReference type="EMBL" id="CP002046">
    <property type="protein sequence ID" value="EAP88525.1"/>
    <property type="molecule type" value="Genomic_DNA"/>
</dbReference>
<evidence type="ECO:0008006" key="3">
    <source>
        <dbReference type="Google" id="ProtNLM"/>
    </source>
</evidence>
<dbReference type="STRING" id="216432.CA2559_07180"/>
<keyword evidence="2" id="KW-1185">Reference proteome</keyword>
<dbReference type="Gene3D" id="1.20.120.450">
    <property type="entry name" value="dinb family like domain"/>
    <property type="match status" value="1"/>
</dbReference>
<dbReference type="GeneID" id="89453209"/>
<dbReference type="AlphaFoldDB" id="A3U8F8"/>
<evidence type="ECO:0000313" key="2">
    <source>
        <dbReference type="Proteomes" id="UP000002297"/>
    </source>
</evidence>
<protein>
    <recommendedName>
        <fullName evidence="3">DUF1569 domain-containing protein</fullName>
    </recommendedName>
</protein>
<organism evidence="1 2">
    <name type="scientific">Croceibacter atlanticus (strain ATCC BAA-628 / JCM 21780 / CIP 108009 / IAM 15332 / KCTC 12090 / HTCC2559)</name>
    <dbReference type="NCBI Taxonomy" id="216432"/>
    <lineage>
        <taxon>Bacteria</taxon>
        <taxon>Pseudomonadati</taxon>
        <taxon>Bacteroidota</taxon>
        <taxon>Flavobacteriia</taxon>
        <taxon>Flavobacteriales</taxon>
        <taxon>Flavobacteriaceae</taxon>
        <taxon>Croceibacter</taxon>
    </lineage>
</organism>
<sequence>MTNVFTEKGTSEFINRIHNLTPETKPQWGKMSVEKMLAHCNVTYELIYEDKHPRPKGLKKLLIKLLIKNYVVGDKPFKKNGGTAPAFLIRDERKFKTEKERLIQHLEKTQQLGESHFNGKESHSFGPLTIKEWNTMFSKHLDHHLTQFGV</sequence>
<evidence type="ECO:0000313" key="1">
    <source>
        <dbReference type="EMBL" id="EAP88525.1"/>
    </source>
</evidence>
<dbReference type="InterPro" id="IPR034660">
    <property type="entry name" value="DinB/YfiT-like"/>
</dbReference>
<reference evidence="1 2" key="1">
    <citation type="journal article" date="2010" name="J. Bacteriol.">
        <title>The complete genome sequence of Croceibacter atlanticus HTCC2559T.</title>
        <authorList>
            <person name="Oh H.M."/>
            <person name="Kang I."/>
            <person name="Ferriera S."/>
            <person name="Giovannoni S.J."/>
            <person name="Cho J.C."/>
        </authorList>
    </citation>
    <scope>NUCLEOTIDE SEQUENCE [LARGE SCALE GENOMIC DNA]</scope>
    <source>
        <strain evidence="2">ATCC BAA-628 / HTCC2559 / KCTC 12090</strain>
    </source>
</reference>
<dbReference type="KEGG" id="cat:CA2559_07180"/>
<gene>
    <name evidence="1" type="ordered locus">CA2559_07180</name>
</gene>
<accession>A3U8F8</accession>
<proteinExistence type="predicted"/>
<dbReference type="eggNOG" id="ENOG502ZRUR">
    <property type="taxonomic scope" value="Bacteria"/>
</dbReference>